<keyword evidence="11" id="KW-0449">Lipoprotein</keyword>
<dbReference type="OrthoDB" id="462043at2"/>
<dbReference type="PANTHER" id="PTHR43112:SF3">
    <property type="entry name" value="FERREDOXIN-2, CHLOROPLASTIC"/>
    <property type="match status" value="1"/>
</dbReference>
<dbReference type="PROSITE" id="PS51085">
    <property type="entry name" value="2FE2S_FER_2"/>
    <property type="match status" value="1"/>
</dbReference>
<dbReference type="GO" id="GO:0046872">
    <property type="term" value="F:metal ion binding"/>
    <property type="evidence" value="ECO:0007669"/>
    <property type="project" value="UniProtKB-KW"/>
</dbReference>
<dbReference type="Proteomes" id="UP000010366">
    <property type="component" value="Chromosome"/>
</dbReference>
<reference evidence="11 12" key="1">
    <citation type="submission" date="2012-05" db="EMBL/GenBank/DDBJ databases">
        <title>Finished chromosome of genome of Chamaesiphon sp. PCC 6605.</title>
        <authorList>
            <consortium name="US DOE Joint Genome Institute"/>
            <person name="Gugger M."/>
            <person name="Coursin T."/>
            <person name="Rippka R."/>
            <person name="Tandeau De Marsac N."/>
            <person name="Huntemann M."/>
            <person name="Wei C.-L."/>
            <person name="Han J."/>
            <person name="Detter J.C."/>
            <person name="Han C."/>
            <person name="Tapia R."/>
            <person name="Chen A."/>
            <person name="Kyrpides N."/>
            <person name="Mavromatis K."/>
            <person name="Markowitz V."/>
            <person name="Szeto E."/>
            <person name="Ivanova N."/>
            <person name="Pagani I."/>
            <person name="Pati A."/>
            <person name="Goodwin L."/>
            <person name="Nordberg H.P."/>
            <person name="Cantor M.N."/>
            <person name="Hua S.X."/>
            <person name="Woyke T."/>
            <person name="Kerfeld C.A."/>
        </authorList>
    </citation>
    <scope>NUCLEOTIDE SEQUENCE [LARGE SCALE GENOMIC DNA]</scope>
    <source>
        <strain evidence="12">ATCC 27169 / PCC 6605</strain>
    </source>
</reference>
<keyword evidence="4" id="KW-0479">Metal-binding</keyword>
<keyword evidence="6" id="KW-0408">Iron</keyword>
<evidence type="ECO:0000256" key="5">
    <source>
        <dbReference type="ARBA" id="ARBA00022982"/>
    </source>
</evidence>
<dbReference type="STRING" id="1173020.Cha6605_1179"/>
<comment type="cofactor">
    <cofactor evidence="8">
        <name>[2Fe-2S] cluster</name>
        <dbReference type="ChEBI" id="CHEBI:190135"/>
    </cofactor>
</comment>
<proteinExistence type="inferred from homology"/>
<feature type="domain" description="2Fe-2S ferredoxin-type" evidence="10">
    <location>
        <begin position="5"/>
        <end position="95"/>
    </location>
</feature>
<dbReference type="InterPro" id="IPR014004">
    <property type="entry name" value="Transpt-assoc_nodulatn_dom_bac"/>
</dbReference>
<dbReference type="eggNOG" id="COG2823">
    <property type="taxonomic scope" value="Bacteria"/>
</dbReference>
<dbReference type="SUPFAM" id="SSF54292">
    <property type="entry name" value="2Fe-2S ferredoxin-like"/>
    <property type="match status" value="1"/>
</dbReference>
<evidence type="ECO:0000259" key="9">
    <source>
        <dbReference type="PROSITE" id="PS50914"/>
    </source>
</evidence>
<accession>K9UCN4</accession>
<dbReference type="InterPro" id="IPR001041">
    <property type="entry name" value="2Fe-2S_ferredoxin-type"/>
</dbReference>
<keyword evidence="2" id="KW-0813">Transport</keyword>
<dbReference type="HOGENOM" id="CLU_1793019_0_0_3"/>
<keyword evidence="3" id="KW-0001">2Fe-2S</keyword>
<dbReference type="KEGG" id="cmp:Cha6605_1179"/>
<evidence type="ECO:0000313" key="11">
    <source>
        <dbReference type="EMBL" id="AFY92398.1"/>
    </source>
</evidence>
<evidence type="ECO:0000256" key="4">
    <source>
        <dbReference type="ARBA" id="ARBA00022723"/>
    </source>
</evidence>
<evidence type="ECO:0000259" key="10">
    <source>
        <dbReference type="PROSITE" id="PS51085"/>
    </source>
</evidence>
<dbReference type="AlphaFoldDB" id="K9UCN4"/>
<name>K9UCN4_CHAP6</name>
<dbReference type="CDD" id="cd00207">
    <property type="entry name" value="fer2"/>
    <property type="match status" value="1"/>
</dbReference>
<evidence type="ECO:0000256" key="2">
    <source>
        <dbReference type="ARBA" id="ARBA00022448"/>
    </source>
</evidence>
<evidence type="ECO:0000256" key="7">
    <source>
        <dbReference type="ARBA" id="ARBA00023014"/>
    </source>
</evidence>
<evidence type="ECO:0000256" key="6">
    <source>
        <dbReference type="ARBA" id="ARBA00023004"/>
    </source>
</evidence>
<dbReference type="PANTHER" id="PTHR43112">
    <property type="entry name" value="FERREDOXIN"/>
    <property type="match status" value="1"/>
</dbReference>
<organism evidence="11 12">
    <name type="scientific">Chamaesiphon minutus (strain ATCC 27169 / PCC 6605)</name>
    <dbReference type="NCBI Taxonomy" id="1173020"/>
    <lineage>
        <taxon>Bacteria</taxon>
        <taxon>Bacillati</taxon>
        <taxon>Cyanobacteriota</taxon>
        <taxon>Cyanophyceae</taxon>
        <taxon>Gomontiellales</taxon>
        <taxon>Chamaesiphonaceae</taxon>
        <taxon>Chamaesiphon</taxon>
    </lineage>
</organism>
<evidence type="ECO:0000256" key="3">
    <source>
        <dbReference type="ARBA" id="ARBA00022714"/>
    </source>
</evidence>
<gene>
    <name evidence="11" type="ORF">Cha6605_1179</name>
</gene>
<dbReference type="GO" id="GO:0051537">
    <property type="term" value="F:2 iron, 2 sulfur cluster binding"/>
    <property type="evidence" value="ECO:0007669"/>
    <property type="project" value="UniProtKB-KW"/>
</dbReference>
<evidence type="ECO:0000313" key="12">
    <source>
        <dbReference type="Proteomes" id="UP000010366"/>
    </source>
</evidence>
<evidence type="ECO:0000256" key="8">
    <source>
        <dbReference type="ARBA" id="ARBA00034078"/>
    </source>
</evidence>
<sequence length="144" mass="15960">MANSYQVRLFNKAEGIDQTVEVPEDSYILETAEEQGMELPYSCRQGICSTCTVMMGVTGISDRISIKSKAVKMAIEQDINSALKRSAIVDVDRIQVESENNKVVLRGDVRSFAARDEAERIARSEPGVYSVDNHLGVNWSSIVE</sequence>
<evidence type="ECO:0000256" key="1">
    <source>
        <dbReference type="ARBA" id="ARBA00007874"/>
    </source>
</evidence>
<comment type="similarity">
    <text evidence="1">Belongs to the 2Fe2S plant-type ferredoxin family.</text>
</comment>
<keyword evidence="12" id="KW-1185">Reference proteome</keyword>
<dbReference type="EMBL" id="CP003600">
    <property type="protein sequence ID" value="AFY92398.1"/>
    <property type="molecule type" value="Genomic_DNA"/>
</dbReference>
<protein>
    <submittedName>
        <fullName evidence="11">Putative periplasmic or secreted lipoprotein</fullName>
    </submittedName>
</protein>
<dbReference type="Gene3D" id="3.10.20.30">
    <property type="match status" value="1"/>
</dbReference>
<dbReference type="Pfam" id="PF04972">
    <property type="entry name" value="BON"/>
    <property type="match status" value="1"/>
</dbReference>
<keyword evidence="5" id="KW-0249">Electron transport</keyword>
<dbReference type="eggNOG" id="COG0633">
    <property type="taxonomic scope" value="Bacteria"/>
</dbReference>
<dbReference type="Gene3D" id="3.30.1340.30">
    <property type="match status" value="1"/>
</dbReference>
<dbReference type="PROSITE" id="PS50914">
    <property type="entry name" value="BON"/>
    <property type="match status" value="1"/>
</dbReference>
<dbReference type="InterPro" id="IPR006058">
    <property type="entry name" value="2Fe2S_fd_BS"/>
</dbReference>
<feature type="domain" description="BON" evidence="9">
    <location>
        <begin position="71"/>
        <end position="139"/>
    </location>
</feature>
<dbReference type="PROSITE" id="PS00197">
    <property type="entry name" value="2FE2S_FER_1"/>
    <property type="match status" value="1"/>
</dbReference>
<dbReference type="Pfam" id="PF00111">
    <property type="entry name" value="Fer2"/>
    <property type="match status" value="1"/>
</dbReference>
<dbReference type="SMART" id="SM00749">
    <property type="entry name" value="BON"/>
    <property type="match status" value="1"/>
</dbReference>
<dbReference type="InterPro" id="IPR007055">
    <property type="entry name" value="BON_dom"/>
</dbReference>
<dbReference type="InterPro" id="IPR036010">
    <property type="entry name" value="2Fe-2S_ferredoxin-like_sf"/>
</dbReference>
<keyword evidence="7" id="KW-0411">Iron-sulfur</keyword>
<dbReference type="InterPro" id="IPR012675">
    <property type="entry name" value="Beta-grasp_dom_sf"/>
</dbReference>